<organism evidence="1 2">
    <name type="scientific">Methyloprofundus sedimenti</name>
    <dbReference type="NCBI Taxonomy" id="1420851"/>
    <lineage>
        <taxon>Bacteria</taxon>
        <taxon>Pseudomonadati</taxon>
        <taxon>Pseudomonadota</taxon>
        <taxon>Gammaproteobacteria</taxon>
        <taxon>Methylococcales</taxon>
        <taxon>Methylococcaceae</taxon>
        <taxon>Methyloprofundus</taxon>
    </lineage>
</organism>
<gene>
    <name evidence="1" type="ORF">AU255_06395</name>
</gene>
<accession>A0A1V8M7F3</accession>
<keyword evidence="2" id="KW-1185">Reference proteome</keyword>
<dbReference type="RefSeq" id="WP_080522111.1">
    <property type="nucleotide sequence ID" value="NZ_LPUF01000001.1"/>
</dbReference>
<sequence>MRFLISYPQTNWDYAKFRLNRIIKGKDKSSDVFTGSPGGKIQLLEQLEPLGKFRLVDEIYPTKPFGMEYVAGEGLYFLTGLPCCVDGTPGDEHILRLNDQGEIDLEIKHPLFSQLRSLRRTKNGLLITSSGIDAILEVDLQGEIIWSWFGTEQGYSTRYGGGERTIDHNIDHRNLCYPGRLQTTHLNSAIVDPYDESKILTILFYQGKVARIDRETLELDIVIENLNGAHHIRPHSKGYILANSRKGEARVYDRDFQLLEVIAGTSPLFPVKWVQDAIELPSGSHLIADCNSFNLRERNQNGQERTFNTRMPNRIFQIEPVSDDFIFNELAHSHFTKD</sequence>
<evidence type="ECO:0000313" key="1">
    <source>
        <dbReference type="EMBL" id="OQK17501.1"/>
    </source>
</evidence>
<dbReference type="OrthoDB" id="5559961at2"/>
<dbReference type="STRING" id="1420851.AU255_06395"/>
<dbReference type="Proteomes" id="UP000191980">
    <property type="component" value="Unassembled WGS sequence"/>
</dbReference>
<proteinExistence type="predicted"/>
<evidence type="ECO:0000313" key="2">
    <source>
        <dbReference type="Proteomes" id="UP000191980"/>
    </source>
</evidence>
<dbReference type="SUPFAM" id="SSF63829">
    <property type="entry name" value="Calcium-dependent phosphotriesterase"/>
    <property type="match status" value="1"/>
</dbReference>
<comment type="caution">
    <text evidence="1">The sequence shown here is derived from an EMBL/GenBank/DDBJ whole genome shotgun (WGS) entry which is preliminary data.</text>
</comment>
<protein>
    <submittedName>
        <fullName evidence="1">Uncharacterized protein</fullName>
    </submittedName>
</protein>
<dbReference type="AlphaFoldDB" id="A0A1V8M7F3"/>
<name>A0A1V8M7F3_9GAMM</name>
<dbReference type="EMBL" id="LPUF01000001">
    <property type="protein sequence ID" value="OQK17501.1"/>
    <property type="molecule type" value="Genomic_DNA"/>
</dbReference>
<reference evidence="1 2" key="1">
    <citation type="submission" date="2015-12" db="EMBL/GenBank/DDBJ databases">
        <authorList>
            <person name="Shamseldin A."/>
            <person name="Moawad H."/>
            <person name="Abd El-Rahim W.M."/>
            <person name="Sadowsky M.J."/>
        </authorList>
    </citation>
    <scope>NUCLEOTIDE SEQUENCE [LARGE SCALE GENOMIC DNA]</scope>
    <source>
        <strain evidence="1 2">WF1</strain>
    </source>
</reference>